<keyword evidence="2" id="KW-1133">Transmembrane helix</keyword>
<feature type="compositionally biased region" description="Low complexity" evidence="1">
    <location>
        <begin position="824"/>
        <end position="849"/>
    </location>
</feature>
<feature type="compositionally biased region" description="Basic and acidic residues" evidence="1">
    <location>
        <begin position="854"/>
        <end position="865"/>
    </location>
</feature>
<name>A0ABT4TZB3_9ACTN</name>
<feature type="compositionally biased region" description="Low complexity" evidence="1">
    <location>
        <begin position="617"/>
        <end position="647"/>
    </location>
</feature>
<evidence type="ECO:0000256" key="2">
    <source>
        <dbReference type="SAM" id="Phobius"/>
    </source>
</evidence>
<feature type="compositionally biased region" description="Low complexity" evidence="1">
    <location>
        <begin position="1388"/>
        <end position="1425"/>
    </location>
</feature>
<feature type="compositionally biased region" description="Low complexity" evidence="1">
    <location>
        <begin position="902"/>
        <end position="911"/>
    </location>
</feature>
<feature type="compositionally biased region" description="Basic and acidic residues" evidence="1">
    <location>
        <begin position="1564"/>
        <end position="1589"/>
    </location>
</feature>
<dbReference type="Gene3D" id="3.40.50.300">
    <property type="entry name" value="P-loop containing nucleotide triphosphate hydrolases"/>
    <property type="match status" value="1"/>
</dbReference>
<dbReference type="Proteomes" id="UP001527866">
    <property type="component" value="Unassembled WGS sequence"/>
</dbReference>
<feature type="compositionally biased region" description="Low complexity" evidence="1">
    <location>
        <begin position="722"/>
        <end position="750"/>
    </location>
</feature>
<feature type="region of interest" description="Disordered" evidence="1">
    <location>
        <begin position="127"/>
        <end position="367"/>
    </location>
</feature>
<feature type="compositionally biased region" description="Low complexity" evidence="1">
    <location>
        <begin position="1065"/>
        <end position="1078"/>
    </location>
</feature>
<dbReference type="InterPro" id="IPR027417">
    <property type="entry name" value="P-loop_NTPase"/>
</dbReference>
<dbReference type="SUPFAM" id="SSF52540">
    <property type="entry name" value="P-loop containing nucleoside triphosphate hydrolases"/>
    <property type="match status" value="1"/>
</dbReference>
<feature type="compositionally biased region" description="Low complexity" evidence="1">
    <location>
        <begin position="152"/>
        <end position="165"/>
    </location>
</feature>
<dbReference type="InterPro" id="IPR050625">
    <property type="entry name" value="ParA/MinD_ATPase"/>
</dbReference>
<feature type="region of interest" description="Disordered" evidence="1">
    <location>
        <begin position="383"/>
        <end position="498"/>
    </location>
</feature>
<feature type="compositionally biased region" description="Pro residues" evidence="1">
    <location>
        <begin position="1334"/>
        <end position="1351"/>
    </location>
</feature>
<feature type="transmembrane region" description="Helical" evidence="2">
    <location>
        <begin position="58"/>
        <end position="78"/>
    </location>
</feature>
<feature type="region of interest" description="Disordered" evidence="1">
    <location>
        <begin position="510"/>
        <end position="1600"/>
    </location>
</feature>
<comment type="caution">
    <text evidence="3">The sequence shown here is derived from an EMBL/GenBank/DDBJ whole genome shotgun (WGS) entry which is preliminary data.</text>
</comment>
<feature type="compositionally biased region" description="Basic and acidic residues" evidence="1">
    <location>
        <begin position="194"/>
        <end position="213"/>
    </location>
</feature>
<feature type="compositionally biased region" description="Low complexity" evidence="1">
    <location>
        <begin position="1267"/>
        <end position="1277"/>
    </location>
</feature>
<feature type="compositionally biased region" description="Basic and acidic residues" evidence="1">
    <location>
        <begin position="343"/>
        <end position="352"/>
    </location>
</feature>
<accession>A0ABT4TZB3</accession>
<feature type="compositionally biased region" description="Basic residues" evidence="1">
    <location>
        <begin position="133"/>
        <end position="144"/>
    </location>
</feature>
<feature type="transmembrane region" description="Helical" evidence="2">
    <location>
        <begin position="28"/>
        <end position="46"/>
    </location>
</feature>
<feature type="compositionally biased region" description="Basic and acidic residues" evidence="1">
    <location>
        <begin position="1306"/>
        <end position="1318"/>
    </location>
</feature>
<feature type="compositionally biased region" description="Basic and acidic residues" evidence="1">
    <location>
        <begin position="1355"/>
        <end position="1382"/>
    </location>
</feature>
<feature type="compositionally biased region" description="Basic and acidic residues" evidence="1">
    <location>
        <begin position="912"/>
        <end position="928"/>
    </location>
</feature>
<dbReference type="Pfam" id="PF12648">
    <property type="entry name" value="TcpE"/>
    <property type="match status" value="1"/>
</dbReference>
<feature type="compositionally biased region" description="Polar residues" evidence="1">
    <location>
        <begin position="1022"/>
        <end position="1034"/>
    </location>
</feature>
<evidence type="ECO:0000313" key="4">
    <source>
        <dbReference type="Proteomes" id="UP001527866"/>
    </source>
</evidence>
<feature type="compositionally biased region" description="Basic and acidic residues" evidence="1">
    <location>
        <begin position="693"/>
        <end position="714"/>
    </location>
</feature>
<sequence>MDLPTYTNIWRIEKRLYKLYDFRLPQPLSVVTLGVFLGVLAVWTLLMSLLNVPLRTPWHVLWIVPPLIITFLATRPVIEGKRLTELLLSQIRFLAEARVYTRLAPEHEPAEVRVEVRVWHRDPDLPLPDVSKSRKAKGAAKRRGGLREPAVGAAGPEPLRLAPAPEEAEVTGLPAQTVQEEAPGERVAAVAAPERSRGKRAPEPLNLDRDRPAPEPLSWAASDAVRPTVRPTARPPEPEEEPQEALHKAPHQAPHEAPVPESGEEPAEVPTARVPDRPKGRPEREAGAARAAEPGVVDEAPEPEPLPEAPEPEPLPAEPVRSQPPRLAFPEPDRVEPAAAPARTRDRARDRATAASAGPAPAPKRGLGVKVLNYFGFALNKAQPQEPREASEDAFEQEAEGSLTRPTSLERGEAADRARERDELRRENEEWLNAYRSSGASAADPEEQFDEVYDPGGRENAAAAGEAGNRPDKQARRRAEEMMAAPAPEEPHAAPPVDEGVRVIEPAPGTAEEAVSAEGVADLPVERDESAHRRLRGRIQGKQVERRLARERERVEPLLPRLQAQATGAPATPEEAAQQAVGETDEERGRRPHAAPWELPGHGGQKRAEDRTRDGAEAAPQAESAAQAEAAPQKGEASQKGAASAKSAQEERLEVLDRHLERLEEQERAADPVPPQPRFAESEDIERTKRRREGWFTEERAERPVQDEVRKAEAPTEPVPAEPVSEAAAAESAESAPAEAGVPEAPSPEAGPKKSHKPGLQLDHGTGEHESFTATAEGPRDAEESAKPVRDAASEPVPNATPKPATELDHGTGEHESYAATAGADDASPEAAFDAAPEAAAAGTRAEAPSKPGTELDHGTGEHESYAATAGPSVDEHGAKGARSSDRSSEPPRPSAEEHAPTDAATDAATEQEPKAASEDDADARPEQGEEAAPEPSKPVMQLDHGTGEHESYGYAAAPPWPGVADRSEASAAHASEHGHDSVVFVDTGSSEAEAGAPEERAASTAPSTPSASSAPSTPSAQSEGRPSDESTAQEGVATASEAPESSDGQAAQAAEGGRSGAGAGAAEAPVGEAAVFEASERAESPAARAAESGRPEAGSGATDDRVRDLPESAGGHAAANAPADGAATSQPSESSEGQAAQAAEDGQSGAESKAGSPEEDSKAGDLPESAAARPVADASVGGAAASGALDSADGSDAHAAGAVGAGTPSAEPEAPGTPKASEEQDGEVRSLAESAGARSAPDAREADVPVDEANADEATADEAAAEDQASSAADATGESNSDGADAAPAVSHGAVSETATAVGSDRAEPAEAGKNEDGVAEAPAPKAAESPEPAKPTPAPSPAPPSPAPVKPVTELDHGTGEHESYAATARPDEEPHRATDDDLTAAEEAALRARQTASRRPAQESAARAESSPSSRRSPSPESNDILERSRRLSRSMRSNPTGSQRAVPHEPKHTSRGTDRDTGRSTDSRAADPAESPAERSAEHSAGRSAETRQAPESGTAQPGDGVFSKVAENARRLNNLFGQDGDRGKGASEPGTGSGEVVELAPDGSGTGTASDPDSDDKPELQLDHGTGEQRRLSPADRARAAAEAAGTDTGATRGWRRLARVVTGGSNAPKHELPAGDVARLRMDIGGPRSVVVLGCTGGAGQTITSLMLGHTLASYRDERIVAVDVNPGVNGLSRRISSETPETLTSLLANAESVDGYADMRRYTTQTGTGLEVVSTLDDPYVQTLDDRDYAGLAELLSAHYEVALLDPAATGVARALPTADGLVLVAPASADAARSVAMTFEWLDGHGYAALRSRSVVVINGVSKRSLGDVDEAEQVARGRCRAIVRVPWDDHIAQGRLGDTGNLRSSTRRAHAALGGVLMHAVSPAGQQPPNNRAPSEARR</sequence>
<keyword evidence="2" id="KW-0472">Membrane</keyword>
<feature type="compositionally biased region" description="Basic and acidic residues" evidence="1">
    <location>
        <begin position="874"/>
        <end position="901"/>
    </location>
</feature>
<feature type="compositionally biased region" description="Basic and acidic residues" evidence="1">
    <location>
        <begin position="778"/>
        <end position="793"/>
    </location>
</feature>
<feature type="compositionally biased region" description="Basic and acidic residues" evidence="1">
    <location>
        <begin position="408"/>
        <end position="429"/>
    </location>
</feature>
<dbReference type="RefSeq" id="WP_270683351.1">
    <property type="nucleotide sequence ID" value="NZ_JAQFWQ010000004.1"/>
</dbReference>
<gene>
    <name evidence="3" type="ORF">O4J56_02220</name>
</gene>
<feature type="compositionally biased region" description="Basic and acidic residues" evidence="1">
    <location>
        <begin position="806"/>
        <end position="817"/>
    </location>
</feature>
<evidence type="ECO:0000256" key="1">
    <source>
        <dbReference type="SAM" id="MobiDB-lite"/>
    </source>
</evidence>
<reference evidence="3 4" key="1">
    <citation type="submission" date="2023-01" db="EMBL/GenBank/DDBJ databases">
        <title>Draft genome sequence of Nocardiopsis sp. RSe5-2 isolated from halophytes.</title>
        <authorList>
            <person name="Duangmal K."/>
            <person name="Chantavorakit T."/>
        </authorList>
    </citation>
    <scope>NUCLEOTIDE SEQUENCE [LARGE SCALE GENOMIC DNA]</scope>
    <source>
        <strain evidence="3 4">RSe5-2</strain>
    </source>
</reference>
<feature type="compositionally biased region" description="Basic and acidic residues" evidence="1">
    <location>
        <begin position="543"/>
        <end position="556"/>
    </location>
</feature>
<feature type="compositionally biased region" description="Low complexity" evidence="1">
    <location>
        <begin position="1114"/>
        <end position="1152"/>
    </location>
</feature>
<dbReference type="EMBL" id="JAQFWQ010000004">
    <property type="protein sequence ID" value="MDA2809442.1"/>
    <property type="molecule type" value="Genomic_DNA"/>
</dbReference>
<keyword evidence="2" id="KW-0812">Transmembrane</keyword>
<proteinExistence type="predicted"/>
<feature type="compositionally biased region" description="Basic and acidic residues" evidence="1">
    <location>
        <begin position="648"/>
        <end position="670"/>
    </location>
</feature>
<dbReference type="PANTHER" id="PTHR43384">
    <property type="entry name" value="SEPTUM SITE-DETERMINING PROTEIN MIND HOMOLOG, CHLOROPLASTIC-RELATED"/>
    <property type="match status" value="1"/>
</dbReference>
<feature type="compositionally biased region" description="Basic and acidic residues" evidence="1">
    <location>
        <begin position="606"/>
        <end position="616"/>
    </location>
</feature>
<feature type="compositionally biased region" description="Acidic residues" evidence="1">
    <location>
        <begin position="444"/>
        <end position="453"/>
    </location>
</feature>
<evidence type="ECO:0000313" key="3">
    <source>
        <dbReference type="EMBL" id="MDA2809442.1"/>
    </source>
</evidence>
<feature type="compositionally biased region" description="Basic and acidic residues" evidence="1">
    <location>
        <begin position="469"/>
        <end position="481"/>
    </location>
</feature>
<organism evidence="3 4">
    <name type="scientific">Nocardiopsis endophytica</name>
    <dbReference type="NCBI Taxonomy" id="3018445"/>
    <lineage>
        <taxon>Bacteria</taxon>
        <taxon>Bacillati</taxon>
        <taxon>Actinomycetota</taxon>
        <taxon>Actinomycetes</taxon>
        <taxon>Streptosporangiales</taxon>
        <taxon>Nocardiopsidaceae</taxon>
        <taxon>Nocardiopsis</taxon>
    </lineage>
</organism>
<protein>
    <submittedName>
        <fullName evidence="3">TcpE family conjugal transfer membrane protein</fullName>
    </submittedName>
</protein>
<feature type="compositionally biased region" description="Basic and acidic residues" evidence="1">
    <location>
        <begin position="274"/>
        <end position="287"/>
    </location>
</feature>
<feature type="compositionally biased region" description="Low complexity" evidence="1">
    <location>
        <begin position="1176"/>
        <end position="1207"/>
    </location>
</feature>
<feature type="compositionally biased region" description="Low complexity" evidence="1">
    <location>
        <begin position="1590"/>
        <end position="1600"/>
    </location>
</feature>
<feature type="compositionally biased region" description="Low complexity" evidence="1">
    <location>
        <begin position="1003"/>
        <end position="1021"/>
    </location>
</feature>
<feature type="compositionally biased region" description="Basic and acidic residues" evidence="1">
    <location>
        <begin position="1450"/>
        <end position="1489"/>
    </location>
</feature>
<feature type="compositionally biased region" description="Low complexity" evidence="1">
    <location>
        <begin position="458"/>
        <end position="468"/>
    </location>
</feature>
<feature type="compositionally biased region" description="Acidic residues" evidence="1">
    <location>
        <begin position="1249"/>
        <end position="1266"/>
    </location>
</feature>
<feature type="compositionally biased region" description="Basic and acidic residues" evidence="1">
    <location>
        <begin position="1221"/>
        <end position="1231"/>
    </location>
</feature>
<feature type="compositionally biased region" description="Pro residues" evidence="1">
    <location>
        <begin position="303"/>
        <end position="317"/>
    </location>
</feature>
<feature type="compositionally biased region" description="Low complexity" evidence="1">
    <location>
        <begin position="557"/>
        <end position="580"/>
    </location>
</feature>
<dbReference type="PANTHER" id="PTHR43384:SF14">
    <property type="entry name" value="ESX-1 SECRETION-ASSOCIATED PROTEIN ESPI"/>
    <property type="match status" value="1"/>
</dbReference>
<dbReference type="InterPro" id="IPR025608">
    <property type="entry name" value="TcpE"/>
</dbReference>
<feature type="compositionally biased region" description="Low complexity" evidence="1">
    <location>
        <begin position="1321"/>
        <end position="1332"/>
    </location>
</feature>
<feature type="compositionally biased region" description="Low complexity" evidence="1">
    <location>
        <begin position="1085"/>
        <end position="1099"/>
    </location>
</feature>
<keyword evidence="4" id="KW-1185">Reference proteome</keyword>